<dbReference type="InterPro" id="IPR004045">
    <property type="entry name" value="Glutathione_S-Trfase_N"/>
</dbReference>
<name>A0ABX9QDQ4_9BACT</name>
<dbReference type="SFLD" id="SFLDG01150">
    <property type="entry name" value="Main.1:_Beta-like"/>
    <property type="match status" value="1"/>
</dbReference>
<accession>A0ABX9QDQ4</accession>
<dbReference type="InterPro" id="IPR004046">
    <property type="entry name" value="GST_C"/>
</dbReference>
<evidence type="ECO:0000259" key="2">
    <source>
        <dbReference type="PROSITE" id="PS50404"/>
    </source>
</evidence>
<dbReference type="Proteomes" id="UP000278907">
    <property type="component" value="Unassembled WGS sequence"/>
</dbReference>
<feature type="domain" description="GST C-terminal" evidence="3">
    <location>
        <begin position="86"/>
        <end position="210"/>
    </location>
</feature>
<evidence type="ECO:0000313" key="5">
    <source>
        <dbReference type="Proteomes" id="UP000278907"/>
    </source>
</evidence>
<dbReference type="SFLD" id="SFLDG01151">
    <property type="entry name" value="Main.2:_Nu-like"/>
    <property type="match status" value="1"/>
</dbReference>
<comment type="similarity">
    <text evidence="1">Belongs to the GST superfamily.</text>
</comment>
<dbReference type="Pfam" id="PF02798">
    <property type="entry name" value="GST_N"/>
    <property type="match status" value="1"/>
</dbReference>
<dbReference type="PROSITE" id="PS50404">
    <property type="entry name" value="GST_NTER"/>
    <property type="match status" value="1"/>
</dbReference>
<evidence type="ECO:0000259" key="3">
    <source>
        <dbReference type="PROSITE" id="PS50405"/>
    </source>
</evidence>
<dbReference type="SFLD" id="SFLDG00358">
    <property type="entry name" value="Main_(cytGST)"/>
    <property type="match status" value="1"/>
</dbReference>
<dbReference type="EMBL" id="RAWI01000248">
    <property type="protein sequence ID" value="RKH99918.1"/>
    <property type="molecule type" value="Genomic_DNA"/>
</dbReference>
<dbReference type="PANTHER" id="PTHR44051">
    <property type="entry name" value="GLUTATHIONE S-TRANSFERASE-RELATED"/>
    <property type="match status" value="1"/>
</dbReference>
<dbReference type="SUPFAM" id="SSF52833">
    <property type="entry name" value="Thioredoxin-like"/>
    <property type="match status" value="1"/>
</dbReference>
<comment type="caution">
    <text evidence="4">The sequence shown here is derived from an EMBL/GenBank/DDBJ whole genome shotgun (WGS) entry which is preliminary data.</text>
</comment>
<dbReference type="Pfam" id="PF00043">
    <property type="entry name" value="GST_C"/>
    <property type="match status" value="1"/>
</dbReference>
<gene>
    <name evidence="4" type="ORF">D7Y13_27140</name>
</gene>
<protein>
    <submittedName>
        <fullName evidence="4">Glutathione S-transferase</fullName>
    </submittedName>
</protein>
<dbReference type="InterPro" id="IPR010987">
    <property type="entry name" value="Glutathione-S-Trfase_C-like"/>
</dbReference>
<organism evidence="4 5">
    <name type="scientific">Corallococcus praedator</name>
    <dbReference type="NCBI Taxonomy" id="2316724"/>
    <lineage>
        <taxon>Bacteria</taxon>
        <taxon>Pseudomonadati</taxon>
        <taxon>Myxococcota</taxon>
        <taxon>Myxococcia</taxon>
        <taxon>Myxococcales</taxon>
        <taxon>Cystobacterineae</taxon>
        <taxon>Myxococcaceae</taxon>
        <taxon>Corallococcus</taxon>
    </lineage>
</organism>
<evidence type="ECO:0000313" key="4">
    <source>
        <dbReference type="EMBL" id="RKH99918.1"/>
    </source>
</evidence>
<dbReference type="Gene3D" id="3.40.30.10">
    <property type="entry name" value="Glutaredoxin"/>
    <property type="match status" value="1"/>
</dbReference>
<feature type="domain" description="GST N-terminal" evidence="2">
    <location>
        <begin position="1"/>
        <end position="83"/>
    </location>
</feature>
<dbReference type="InterPro" id="IPR036249">
    <property type="entry name" value="Thioredoxin-like_sf"/>
</dbReference>
<keyword evidence="5" id="KW-1185">Reference proteome</keyword>
<dbReference type="Gene3D" id="1.20.1050.10">
    <property type="match status" value="1"/>
</dbReference>
<dbReference type="InterPro" id="IPR036282">
    <property type="entry name" value="Glutathione-S-Trfase_C_sf"/>
</dbReference>
<evidence type="ECO:0000256" key="1">
    <source>
        <dbReference type="RuleBase" id="RU003494"/>
    </source>
</evidence>
<reference evidence="4 5" key="1">
    <citation type="submission" date="2018-09" db="EMBL/GenBank/DDBJ databases">
        <authorList>
            <person name="Livingstone P.G."/>
            <person name="Whitworth D.E."/>
        </authorList>
    </citation>
    <scope>NUCLEOTIDE SEQUENCE [LARGE SCALE GENOMIC DNA]</scope>
    <source>
        <strain evidence="4 5">CA031B</strain>
    </source>
</reference>
<dbReference type="CDD" id="cd03048">
    <property type="entry name" value="GST_N_Ure2p_like"/>
    <property type="match status" value="1"/>
</dbReference>
<dbReference type="SFLD" id="SFLDS00019">
    <property type="entry name" value="Glutathione_Transferase_(cytos"/>
    <property type="match status" value="1"/>
</dbReference>
<sequence length="224" mass="25072">MIDLYTWNTPNGHKVSVALEELGLPYTVQALDISTGVQKEPAFLAINPNGRIPAIVDRAEGDFAVFESGAILVYLAEKTGQLMPTDAKGRSRVMQWLMFQMGGVGPMQGQANVFFRYFPEKLQPAIDRYQNETRRLYTVLERQLKDHEYLAGDYSIADIANWAWVRIHDWAGVSVDGLPGVQRWLAAIEARPAAKRGLDVPVRKQEDAPTEAQAVAFARSLLQR</sequence>
<dbReference type="InterPro" id="IPR040079">
    <property type="entry name" value="Glutathione_S-Trfase"/>
</dbReference>
<dbReference type="SUPFAM" id="SSF47616">
    <property type="entry name" value="GST C-terminal domain-like"/>
    <property type="match status" value="1"/>
</dbReference>
<dbReference type="PANTHER" id="PTHR44051:SF22">
    <property type="entry name" value="DISULFIDE-BOND OXIDOREDUCTASE YGHU"/>
    <property type="match status" value="1"/>
</dbReference>
<dbReference type="RefSeq" id="WP_120583870.1">
    <property type="nucleotide sequence ID" value="NZ_RAWI01000248.1"/>
</dbReference>
<proteinExistence type="inferred from homology"/>
<dbReference type="PROSITE" id="PS50405">
    <property type="entry name" value="GST_CTER"/>
    <property type="match status" value="1"/>
</dbReference>